<protein>
    <submittedName>
        <fullName evidence="2">Uncharacterized protein</fullName>
    </submittedName>
</protein>
<dbReference type="EMBL" id="FN654306">
    <property type="protein sequence ID" value="CBY31518.1"/>
    <property type="molecule type" value="Genomic_DNA"/>
</dbReference>
<reference evidence="2" key="1">
    <citation type="journal article" date="2010" name="Science">
        <title>Plasticity of animal genome architecture unmasked by rapid evolution of a pelagic tunicate.</title>
        <authorList>
            <person name="Denoeud F."/>
            <person name="Henriet S."/>
            <person name="Mungpakdee S."/>
            <person name="Aury J.M."/>
            <person name="Da Silva C."/>
            <person name="Brinkmann H."/>
            <person name="Mikhaleva J."/>
            <person name="Olsen L.C."/>
            <person name="Jubin C."/>
            <person name="Canestro C."/>
            <person name="Bouquet J.M."/>
            <person name="Danks G."/>
            <person name="Poulain J."/>
            <person name="Campsteijn C."/>
            <person name="Adamski M."/>
            <person name="Cross I."/>
            <person name="Yadetie F."/>
            <person name="Muffato M."/>
            <person name="Louis A."/>
            <person name="Butcher S."/>
            <person name="Tsagkogeorga G."/>
            <person name="Konrad A."/>
            <person name="Singh S."/>
            <person name="Jensen M.F."/>
            <person name="Cong E.H."/>
            <person name="Eikeseth-Otteraa H."/>
            <person name="Noel B."/>
            <person name="Anthouard V."/>
            <person name="Porcel B.M."/>
            <person name="Kachouri-Lafond R."/>
            <person name="Nishino A."/>
            <person name="Ugolini M."/>
            <person name="Chourrout P."/>
            <person name="Nishida H."/>
            <person name="Aasland R."/>
            <person name="Huzurbazar S."/>
            <person name="Westhof E."/>
            <person name="Delsuc F."/>
            <person name="Lehrach H."/>
            <person name="Reinhardt R."/>
            <person name="Weissenbach J."/>
            <person name="Roy S.W."/>
            <person name="Artiguenave F."/>
            <person name="Postlethwait J.H."/>
            <person name="Manak J.R."/>
            <person name="Thompson E.M."/>
            <person name="Jaillon O."/>
            <person name="Du Pasquier L."/>
            <person name="Boudinot P."/>
            <person name="Liberles D.A."/>
            <person name="Volff J.N."/>
            <person name="Philippe H."/>
            <person name="Lenhard B."/>
            <person name="Roest Crollius H."/>
            <person name="Wincker P."/>
            <person name="Chourrout D."/>
        </authorList>
    </citation>
    <scope>NUCLEOTIDE SEQUENCE [LARGE SCALE GENOMIC DNA]</scope>
</reference>
<feature type="compositionally biased region" description="Basic and acidic residues" evidence="1">
    <location>
        <begin position="51"/>
        <end position="65"/>
    </location>
</feature>
<feature type="region of interest" description="Disordered" evidence="1">
    <location>
        <begin position="51"/>
        <end position="75"/>
    </location>
</feature>
<proteinExistence type="predicted"/>
<feature type="region of interest" description="Disordered" evidence="1">
    <location>
        <begin position="1"/>
        <end position="21"/>
    </location>
</feature>
<dbReference type="Proteomes" id="UP000011014">
    <property type="component" value="Unassembled WGS sequence"/>
</dbReference>
<evidence type="ECO:0000313" key="2">
    <source>
        <dbReference type="EMBL" id="CBY31518.1"/>
    </source>
</evidence>
<dbReference type="AlphaFoldDB" id="E4Y7B8"/>
<evidence type="ECO:0000256" key="1">
    <source>
        <dbReference type="SAM" id="MobiDB-lite"/>
    </source>
</evidence>
<accession>E4Y7B8</accession>
<name>E4Y7B8_OIKDI</name>
<feature type="compositionally biased region" description="Basic and acidic residues" evidence="1">
    <location>
        <begin position="1"/>
        <end position="15"/>
    </location>
</feature>
<sequence>MAEKTIAKEPPKERPAQNLPRARAYTVHEIRLASGPVDNRIPLKHQSHDEIAHEAPKRAAGEFRPRSVSFYGGNRPVIRRKQTSETTMQKPRMNACSFEIRDTAEYS</sequence>
<gene>
    <name evidence="2" type="ORF">GSOID_T00025427001</name>
</gene>
<organism evidence="2">
    <name type="scientific">Oikopleura dioica</name>
    <name type="common">Tunicate</name>
    <dbReference type="NCBI Taxonomy" id="34765"/>
    <lineage>
        <taxon>Eukaryota</taxon>
        <taxon>Metazoa</taxon>
        <taxon>Chordata</taxon>
        <taxon>Tunicata</taxon>
        <taxon>Appendicularia</taxon>
        <taxon>Copelata</taxon>
        <taxon>Oikopleuridae</taxon>
        <taxon>Oikopleura</taxon>
    </lineage>
</organism>